<name>A0ABY5PLJ1_9ACTN</name>
<organism evidence="2 3">
    <name type="scientific">Svornostia abyssi</name>
    <dbReference type="NCBI Taxonomy" id="2898438"/>
    <lineage>
        <taxon>Bacteria</taxon>
        <taxon>Bacillati</taxon>
        <taxon>Actinomycetota</taxon>
        <taxon>Thermoleophilia</taxon>
        <taxon>Solirubrobacterales</taxon>
        <taxon>Baekduiaceae</taxon>
        <taxon>Svornostia</taxon>
    </lineage>
</organism>
<evidence type="ECO:0000256" key="1">
    <source>
        <dbReference type="SAM" id="MobiDB-lite"/>
    </source>
</evidence>
<evidence type="ECO:0000313" key="3">
    <source>
        <dbReference type="Proteomes" id="UP001058860"/>
    </source>
</evidence>
<proteinExistence type="predicted"/>
<dbReference type="EMBL" id="CP088295">
    <property type="protein sequence ID" value="UUY05182.1"/>
    <property type="molecule type" value="Genomic_DNA"/>
</dbReference>
<dbReference type="Proteomes" id="UP001058860">
    <property type="component" value="Chromosome"/>
</dbReference>
<reference evidence="3" key="1">
    <citation type="submission" date="2021-11" db="EMBL/GenBank/DDBJ databases">
        <title>Cultivation dependent microbiological survey of springs from the worlds oldest radium mine currently devoted to the extraction of radon-saturated water.</title>
        <authorList>
            <person name="Kapinusova G."/>
            <person name="Smrhova T."/>
            <person name="Strejcek M."/>
            <person name="Suman J."/>
            <person name="Jani K."/>
            <person name="Pajer P."/>
            <person name="Uhlik O."/>
        </authorList>
    </citation>
    <scope>NUCLEOTIDE SEQUENCE [LARGE SCALE GENOMIC DNA]</scope>
    <source>
        <strain evidence="3">J379</strain>
    </source>
</reference>
<gene>
    <name evidence="2" type="ORF">LRS13_06550</name>
</gene>
<accession>A0ABY5PLJ1</accession>
<feature type="region of interest" description="Disordered" evidence="1">
    <location>
        <begin position="652"/>
        <end position="677"/>
    </location>
</feature>
<keyword evidence="3" id="KW-1185">Reference proteome</keyword>
<dbReference type="RefSeq" id="WP_353865644.1">
    <property type="nucleotide sequence ID" value="NZ_CP088295.1"/>
</dbReference>
<protein>
    <submittedName>
        <fullName evidence="2">Uncharacterized protein</fullName>
    </submittedName>
</protein>
<feature type="compositionally biased region" description="Polar residues" evidence="1">
    <location>
        <begin position="666"/>
        <end position="677"/>
    </location>
</feature>
<evidence type="ECO:0000313" key="2">
    <source>
        <dbReference type="EMBL" id="UUY05182.1"/>
    </source>
</evidence>
<sequence length="977" mass="100246">MTAAPQAGARADFCLALRLDGGRGEVGDIAGFGDDARALTISLPPGQIGNPGAADLCSPARFRSASGCPGNAKVGEVTARADAVGVSVGERLLSGSVYLVTPSGTEAVQLGVTLGLTGTPPSASLVKILGQVRLRAVDGGLNARIDDLPRSLFGLPIEIRRLNLRLWGSPGDHPTLRSPFMTTPTTCTPAVTRISVSSYAGDVTAGETSFVPTGCGAVPFAPELIAEGERAADAPIEFTAGVRMPVDDQPLAQSHVNEARVVLPEGIELSGTSGNRLSDPGCTDEEFDARGGGPVSCPALSAIGTAQMASPLLAPLGGRLDGTIFLAQPRPGKALIRLFVLAEAGPESDALRVKLTGDIIPDPQTGRLTAILQGLPPLPFTEFRLTFRGGDAAIVSSPRACGTYEAVGGITPDSGGAVARPSAPVVFDQGCGDPAAFTPEMTLSTSPTNAASPTSLTARFVRPQGNARLAALDLNLPAGLIGRLTAAAQCPLAQATAGTCGPESLIGSVVASSGPGPKPFVIDGGQVFLTEGANGALAGISIKIAVRIGPLDLGTLIVGGAILVRPDIGLTLRVDQIPQRLPIGVATAIRDLTVTLDRPGFMLNGTSCMAATAVASIRSDLGTLASPESVYQPTGCAGLPYEPRLTTSFGGGAEQIAEGGHPSLDVTLTQSGQQGNTRKVELTLPSTVSADVTRLRNACPEERYLQDACDPKSVVGTATAATPLLAGELSGPVTFVSRRGTPLPGLAIRLSGPISVDLTAAISLTKDNRLTTVIDNIPDVPLSRFQLRLDAGPKSPLVANKDMCASGAAVNGVAEAHSGGRIVIDQQALFDGCGPTATLKVSSLTGGRPALDLRVVGGPTRVTATRLILPKGLEFQRSAVVKRRLRVSAVGLKKGSKARISVTGQSIGLVMPDGQFARTLRVRLSKGSVRVSKRLRRQGRPNLAFRLNSTVQETQSGGAPLVSRAVLRVRPASARGR</sequence>